<reference evidence="1 2" key="1">
    <citation type="submission" date="2024-01" db="EMBL/GenBank/DDBJ databases">
        <title>Genome assemblies of Stephania.</title>
        <authorList>
            <person name="Yang L."/>
        </authorList>
    </citation>
    <scope>NUCLEOTIDE SEQUENCE [LARGE SCALE GENOMIC DNA]</scope>
    <source>
        <strain evidence="1">YNDBR</strain>
        <tissue evidence="1">Leaf</tissue>
    </source>
</reference>
<sequence length="111" mass="12674">MEEYEGFSQVERTSRHYALSMMAHELILYRNFTIQRIYMSKACAFRDSYEKFKKAGAKVIGISGDDSASHKGKVITVFGIFRRSLPLFPFFCSGVLALKQLPRGMFVLPHA</sequence>
<dbReference type="Gene3D" id="3.40.30.10">
    <property type="entry name" value="Glutaredoxin"/>
    <property type="match status" value="1"/>
</dbReference>
<keyword evidence="2" id="KW-1185">Reference proteome</keyword>
<gene>
    <name evidence="1" type="ORF">Syun_003618</name>
</gene>
<organism evidence="1 2">
    <name type="scientific">Stephania yunnanensis</name>
    <dbReference type="NCBI Taxonomy" id="152371"/>
    <lineage>
        <taxon>Eukaryota</taxon>
        <taxon>Viridiplantae</taxon>
        <taxon>Streptophyta</taxon>
        <taxon>Embryophyta</taxon>
        <taxon>Tracheophyta</taxon>
        <taxon>Spermatophyta</taxon>
        <taxon>Magnoliopsida</taxon>
        <taxon>Ranunculales</taxon>
        <taxon>Menispermaceae</taxon>
        <taxon>Menispermoideae</taxon>
        <taxon>Cissampelideae</taxon>
        <taxon>Stephania</taxon>
    </lineage>
</organism>
<dbReference type="AlphaFoldDB" id="A0AAP0Q428"/>
<dbReference type="Proteomes" id="UP001420932">
    <property type="component" value="Unassembled WGS sequence"/>
</dbReference>
<accession>A0AAP0Q428</accession>
<proteinExistence type="predicted"/>
<dbReference type="EMBL" id="JBBNAF010000002">
    <property type="protein sequence ID" value="KAK9162716.1"/>
    <property type="molecule type" value="Genomic_DNA"/>
</dbReference>
<protein>
    <submittedName>
        <fullName evidence="1">Uncharacterized protein</fullName>
    </submittedName>
</protein>
<name>A0AAP0Q428_9MAGN</name>
<evidence type="ECO:0000313" key="1">
    <source>
        <dbReference type="EMBL" id="KAK9162716.1"/>
    </source>
</evidence>
<evidence type="ECO:0000313" key="2">
    <source>
        <dbReference type="Proteomes" id="UP001420932"/>
    </source>
</evidence>
<dbReference type="InterPro" id="IPR036249">
    <property type="entry name" value="Thioredoxin-like_sf"/>
</dbReference>
<dbReference type="SUPFAM" id="SSF52833">
    <property type="entry name" value="Thioredoxin-like"/>
    <property type="match status" value="1"/>
</dbReference>
<comment type="caution">
    <text evidence="1">The sequence shown here is derived from an EMBL/GenBank/DDBJ whole genome shotgun (WGS) entry which is preliminary data.</text>
</comment>